<reference evidence="3 4" key="1">
    <citation type="submission" date="2018-10" db="EMBL/GenBank/DDBJ databases">
        <title>Anaerotruncus faecis sp. nov., isolated from human feces.</title>
        <authorList>
            <person name="Wang Y.-J."/>
        </authorList>
    </citation>
    <scope>NUCLEOTIDE SEQUENCE [LARGE SCALE GENOMIC DNA]</scope>
    <source>
        <strain evidence="3 4">22A2-44</strain>
    </source>
</reference>
<keyword evidence="4" id="KW-1185">Reference proteome</keyword>
<accession>A0A498CY17</accession>
<dbReference type="EMBL" id="RCHT01000014">
    <property type="protein sequence ID" value="RLL10356.1"/>
    <property type="molecule type" value="Genomic_DNA"/>
</dbReference>
<name>A0A498CY17_9FIRM</name>
<dbReference type="PROSITE" id="PS51257">
    <property type="entry name" value="PROKAR_LIPOPROTEIN"/>
    <property type="match status" value="1"/>
</dbReference>
<comment type="caution">
    <text evidence="3">The sequence shown here is derived from an EMBL/GenBank/DDBJ whole genome shotgun (WGS) entry which is preliminary data.</text>
</comment>
<feature type="region of interest" description="Disordered" evidence="1">
    <location>
        <begin position="27"/>
        <end position="65"/>
    </location>
</feature>
<evidence type="ECO:0000256" key="2">
    <source>
        <dbReference type="SAM" id="SignalP"/>
    </source>
</evidence>
<feature type="chain" id="PRO_5039496016" evidence="2">
    <location>
        <begin position="24"/>
        <end position="433"/>
    </location>
</feature>
<evidence type="ECO:0000313" key="4">
    <source>
        <dbReference type="Proteomes" id="UP000276301"/>
    </source>
</evidence>
<protein>
    <submittedName>
        <fullName evidence="3">Uncharacterized protein</fullName>
    </submittedName>
</protein>
<gene>
    <name evidence="3" type="ORF">D4A47_08865</name>
</gene>
<evidence type="ECO:0000256" key="1">
    <source>
        <dbReference type="SAM" id="MobiDB-lite"/>
    </source>
</evidence>
<sequence length="433" mass="47677">MGLRKIAALLAACLFLAGCAPQAAPAAASAAEPSAPAPAGRAASAEPPGSKSEPGPEPGGTYRLDPPRFLERKDWKLCPLAEDYLTLDGEAFAAKYPDDALWGQGASGRLLFDGRSTAPVIAGISVGDPFELVREAFGAPQFGFARDDDRSAPGMSRHMPVCYAGYRTREFSVAFEGEAGGEVRSICICRRYPLPEERRDMLPVLAAHAPWYGIGGNAGDAGWKRCFGEDAPVWYEQLGRGSMTLFCGYGFISTSTGEEDVYQVYADYEGDIPDIPEVEVLKADWPEQQIWGIYDELVWVRAAAANRKSSRSPDGNIFAFAVSDGLFERAYVQFHWMDASHPDRRVRFEHFSSVAGFLSDRYLLETNMLGPHVYDIEKDEIVFSEPLEDGLGIRGDLRVDQTHRRVLDGDGNVWYVYDFAPDGTLTFERRIDP</sequence>
<organism evidence="3 4">
    <name type="scientific">Anaerotruncus massiliensis</name>
    <name type="common">ex Liu et al. 2021</name>
    <dbReference type="NCBI Taxonomy" id="2321404"/>
    <lineage>
        <taxon>Bacteria</taxon>
        <taxon>Bacillati</taxon>
        <taxon>Bacillota</taxon>
        <taxon>Clostridia</taxon>
        <taxon>Eubacteriales</taxon>
        <taxon>Oscillospiraceae</taxon>
        <taxon>Anaerotruncus</taxon>
    </lineage>
</organism>
<evidence type="ECO:0000313" key="3">
    <source>
        <dbReference type="EMBL" id="RLL10356.1"/>
    </source>
</evidence>
<dbReference type="Proteomes" id="UP000276301">
    <property type="component" value="Unassembled WGS sequence"/>
</dbReference>
<dbReference type="AlphaFoldDB" id="A0A498CY17"/>
<proteinExistence type="predicted"/>
<feature type="signal peptide" evidence="2">
    <location>
        <begin position="1"/>
        <end position="23"/>
    </location>
</feature>
<feature type="compositionally biased region" description="Low complexity" evidence="1">
    <location>
        <begin position="27"/>
        <end position="53"/>
    </location>
</feature>
<keyword evidence="2" id="KW-0732">Signal</keyword>
<dbReference type="RefSeq" id="WP_121587008.1">
    <property type="nucleotide sequence ID" value="NZ_RCHT01000014.1"/>
</dbReference>